<feature type="non-terminal residue" evidence="8">
    <location>
        <position position="586"/>
    </location>
</feature>
<dbReference type="Proteomes" id="UP000799753">
    <property type="component" value="Unassembled WGS sequence"/>
</dbReference>
<dbReference type="GO" id="GO:0000287">
    <property type="term" value="F:magnesium ion binding"/>
    <property type="evidence" value="ECO:0007669"/>
    <property type="project" value="InterPro"/>
</dbReference>
<evidence type="ECO:0000259" key="7">
    <source>
        <dbReference type="Pfam" id="PF02776"/>
    </source>
</evidence>
<comment type="cofactor">
    <cofactor evidence="1">
        <name>thiamine diphosphate</name>
        <dbReference type="ChEBI" id="CHEBI:58937"/>
    </cofactor>
</comment>
<dbReference type="GO" id="GO:0009099">
    <property type="term" value="P:L-valine biosynthetic process"/>
    <property type="evidence" value="ECO:0007669"/>
    <property type="project" value="TreeGrafter"/>
</dbReference>
<gene>
    <name evidence="8" type="ORF">P280DRAFT_434647</name>
</gene>
<dbReference type="Gene3D" id="3.40.50.970">
    <property type="match status" value="2"/>
</dbReference>
<evidence type="ECO:0000256" key="4">
    <source>
        <dbReference type="RuleBase" id="RU362132"/>
    </source>
</evidence>
<accession>A0A6A6RP20</accession>
<dbReference type="SUPFAM" id="SSF52467">
    <property type="entry name" value="DHS-like NAD/FAD-binding domain"/>
    <property type="match status" value="1"/>
</dbReference>
<evidence type="ECO:0000256" key="3">
    <source>
        <dbReference type="ARBA" id="ARBA00023052"/>
    </source>
</evidence>
<reference evidence="8" key="1">
    <citation type="journal article" date="2020" name="Stud. Mycol.">
        <title>101 Dothideomycetes genomes: a test case for predicting lifestyles and emergence of pathogens.</title>
        <authorList>
            <person name="Haridas S."/>
            <person name="Albert R."/>
            <person name="Binder M."/>
            <person name="Bloem J."/>
            <person name="Labutti K."/>
            <person name="Salamov A."/>
            <person name="Andreopoulos B."/>
            <person name="Baker S."/>
            <person name="Barry K."/>
            <person name="Bills G."/>
            <person name="Bluhm B."/>
            <person name="Cannon C."/>
            <person name="Castanera R."/>
            <person name="Culley D."/>
            <person name="Daum C."/>
            <person name="Ezra D."/>
            <person name="Gonzalez J."/>
            <person name="Henrissat B."/>
            <person name="Kuo A."/>
            <person name="Liang C."/>
            <person name="Lipzen A."/>
            <person name="Lutzoni F."/>
            <person name="Magnuson J."/>
            <person name="Mondo S."/>
            <person name="Nolan M."/>
            <person name="Ohm R."/>
            <person name="Pangilinan J."/>
            <person name="Park H.-J."/>
            <person name="Ramirez L."/>
            <person name="Alfaro M."/>
            <person name="Sun H."/>
            <person name="Tritt A."/>
            <person name="Yoshinaga Y."/>
            <person name="Zwiers L.-H."/>
            <person name="Turgeon B."/>
            <person name="Goodwin S."/>
            <person name="Spatafora J."/>
            <person name="Crous P."/>
            <person name="Grigoriev I."/>
        </authorList>
    </citation>
    <scope>NUCLEOTIDE SEQUENCE</scope>
    <source>
        <strain evidence="8">CBS 473.64</strain>
    </source>
</reference>
<evidence type="ECO:0000259" key="5">
    <source>
        <dbReference type="Pfam" id="PF00205"/>
    </source>
</evidence>
<keyword evidence="9" id="KW-1185">Reference proteome</keyword>
<dbReference type="InterPro" id="IPR012000">
    <property type="entry name" value="Thiamin_PyroP_enz_cen_dom"/>
</dbReference>
<dbReference type="GO" id="GO:0050660">
    <property type="term" value="F:flavin adenine dinucleotide binding"/>
    <property type="evidence" value="ECO:0007669"/>
    <property type="project" value="TreeGrafter"/>
</dbReference>
<dbReference type="InterPro" id="IPR011766">
    <property type="entry name" value="TPP_enzyme_TPP-bd"/>
</dbReference>
<dbReference type="GO" id="GO:0009097">
    <property type="term" value="P:isoleucine biosynthetic process"/>
    <property type="evidence" value="ECO:0007669"/>
    <property type="project" value="TreeGrafter"/>
</dbReference>
<evidence type="ECO:0000259" key="6">
    <source>
        <dbReference type="Pfam" id="PF02775"/>
    </source>
</evidence>
<dbReference type="InterPro" id="IPR029035">
    <property type="entry name" value="DHS-like_NAD/FAD-binding_dom"/>
</dbReference>
<feature type="domain" description="Thiamine pyrophosphate enzyme N-terminal TPP-binding" evidence="7">
    <location>
        <begin position="18"/>
        <end position="130"/>
    </location>
</feature>
<evidence type="ECO:0000256" key="1">
    <source>
        <dbReference type="ARBA" id="ARBA00001964"/>
    </source>
</evidence>
<dbReference type="InterPro" id="IPR045229">
    <property type="entry name" value="TPP_enz"/>
</dbReference>
<dbReference type="SUPFAM" id="SSF52518">
    <property type="entry name" value="Thiamin diphosphate-binding fold (THDP-binding)"/>
    <property type="match status" value="2"/>
</dbReference>
<dbReference type="GO" id="GO:0030976">
    <property type="term" value="F:thiamine pyrophosphate binding"/>
    <property type="evidence" value="ECO:0007669"/>
    <property type="project" value="InterPro"/>
</dbReference>
<evidence type="ECO:0000256" key="2">
    <source>
        <dbReference type="ARBA" id="ARBA00007812"/>
    </source>
</evidence>
<evidence type="ECO:0000313" key="8">
    <source>
        <dbReference type="EMBL" id="KAF2636937.1"/>
    </source>
</evidence>
<dbReference type="GO" id="GO:0005948">
    <property type="term" value="C:acetolactate synthase complex"/>
    <property type="evidence" value="ECO:0007669"/>
    <property type="project" value="TreeGrafter"/>
</dbReference>
<dbReference type="PANTHER" id="PTHR18968">
    <property type="entry name" value="THIAMINE PYROPHOSPHATE ENZYMES"/>
    <property type="match status" value="1"/>
</dbReference>
<comment type="similarity">
    <text evidence="2 4">Belongs to the TPP enzyme family.</text>
</comment>
<feature type="domain" description="Thiamine pyrophosphate enzyme central" evidence="5">
    <location>
        <begin position="207"/>
        <end position="342"/>
    </location>
</feature>
<dbReference type="Gene3D" id="3.40.50.1220">
    <property type="entry name" value="TPP-binding domain"/>
    <property type="match status" value="1"/>
</dbReference>
<dbReference type="AlphaFoldDB" id="A0A6A6RP20"/>
<proteinExistence type="inferred from homology"/>
<dbReference type="InterPro" id="IPR029061">
    <property type="entry name" value="THDP-binding"/>
</dbReference>
<dbReference type="CDD" id="cd07035">
    <property type="entry name" value="TPP_PYR_POX_like"/>
    <property type="match status" value="1"/>
</dbReference>
<dbReference type="EMBL" id="MU006796">
    <property type="protein sequence ID" value="KAF2636937.1"/>
    <property type="molecule type" value="Genomic_DNA"/>
</dbReference>
<dbReference type="PANTHER" id="PTHR18968:SF166">
    <property type="entry name" value="2-HYDROXYACYL-COA LYASE 2"/>
    <property type="match status" value="1"/>
</dbReference>
<keyword evidence="3 4" id="KW-0786">Thiamine pyrophosphate</keyword>
<name>A0A6A6RP20_9PLEO</name>
<sequence length="586" mass="62116">MSSHKINLKQPKGRELLGGDLLAQCLHQLGVRVAFGLHGGHLDAFLMGCVDVGIELIDTRHETVAVQAAEGYAKVSGKTGCCFVTANSGFCNALPGLATAFADRSPLFCITSSPPLRDAETNALQGFHDQTIIAKPLTKFCHRITNVGEIPRIVSLAWRTAGTGTPGPTLVDFPIDVLFTPVDNERIAWGGATAPLSAVPGPAPGAVKEVLEMLRKAERPVVIVGTGAGKAVAEIEALVDNIGIPVFHSPKYSTKFKHTHPSHAGSAMTLALLPALGSPQPDLVLLLGARTGFLLGGRSGAIIPTTEACKVIQVDIDGTEIGRSEHVALGVVSDTQLFVSSLVAELGKSSEKFRIPEPWTRTVLGLKSWKAPHNESEPKIDEKNGHLHPYHAMKNLYQHLPSDSIVCIDGGEAGGWAMQLLPEARASLSMVCTGYLGFLGNGWGYSLGAAVADRETGSDRLVLNIQGDGSAGFHIAELDTYKKFGLRILTVIVNNSVWGMSKAGQEILYGHLTKERPAAILNPSTRYDIIAQGFAMPGLIVDATAQPSDSSDEDRAKTVLNAIGTAVDEILQSKGPGLIDENQIVV</sequence>
<organism evidence="8 9">
    <name type="scientific">Massarina eburnea CBS 473.64</name>
    <dbReference type="NCBI Taxonomy" id="1395130"/>
    <lineage>
        <taxon>Eukaryota</taxon>
        <taxon>Fungi</taxon>
        <taxon>Dikarya</taxon>
        <taxon>Ascomycota</taxon>
        <taxon>Pezizomycotina</taxon>
        <taxon>Dothideomycetes</taxon>
        <taxon>Pleosporomycetidae</taxon>
        <taxon>Pleosporales</taxon>
        <taxon>Massarineae</taxon>
        <taxon>Massarinaceae</taxon>
        <taxon>Massarina</taxon>
    </lineage>
</organism>
<dbReference type="Pfam" id="PF00205">
    <property type="entry name" value="TPP_enzyme_M"/>
    <property type="match status" value="1"/>
</dbReference>
<evidence type="ECO:0000313" key="9">
    <source>
        <dbReference type="Proteomes" id="UP000799753"/>
    </source>
</evidence>
<protein>
    <submittedName>
        <fullName evidence="8">Thiamine diphosphate-binding protein</fullName>
    </submittedName>
</protein>
<dbReference type="Pfam" id="PF02775">
    <property type="entry name" value="TPP_enzyme_C"/>
    <property type="match status" value="1"/>
</dbReference>
<dbReference type="InterPro" id="IPR012001">
    <property type="entry name" value="Thiamin_PyroP_enz_TPP-bd_dom"/>
</dbReference>
<dbReference type="Pfam" id="PF02776">
    <property type="entry name" value="TPP_enzyme_N"/>
    <property type="match status" value="1"/>
</dbReference>
<dbReference type="GO" id="GO:0003984">
    <property type="term" value="F:acetolactate synthase activity"/>
    <property type="evidence" value="ECO:0007669"/>
    <property type="project" value="TreeGrafter"/>
</dbReference>
<feature type="domain" description="Thiamine pyrophosphate enzyme TPP-binding" evidence="6">
    <location>
        <begin position="409"/>
        <end position="544"/>
    </location>
</feature>
<dbReference type="OrthoDB" id="10006023at2759"/>